<feature type="domain" description="Phosphotyrosine protein phosphatase I" evidence="9">
    <location>
        <begin position="375"/>
        <end position="500"/>
    </location>
</feature>
<dbReference type="Proteomes" id="UP000647860">
    <property type="component" value="Unassembled WGS sequence"/>
</dbReference>
<keyword evidence="5 8" id="KW-0812">Transmembrane</keyword>
<feature type="transmembrane region" description="Helical" evidence="8">
    <location>
        <begin position="120"/>
        <end position="139"/>
    </location>
</feature>
<dbReference type="InterPro" id="IPR002657">
    <property type="entry name" value="BilAc:Na_symport/Acr3"/>
</dbReference>
<dbReference type="CDD" id="cd16345">
    <property type="entry name" value="LMWP_ArsC"/>
    <property type="match status" value="1"/>
</dbReference>
<feature type="transmembrane region" description="Helical" evidence="8">
    <location>
        <begin position="194"/>
        <end position="212"/>
    </location>
</feature>
<keyword evidence="3" id="KW-0813">Transport</keyword>
<dbReference type="PANTHER" id="PTHR43057:SF1">
    <property type="entry name" value="ARSENICAL-RESISTANCE PROTEIN 3"/>
    <property type="match status" value="1"/>
</dbReference>
<feature type="transmembrane region" description="Helical" evidence="8">
    <location>
        <begin position="151"/>
        <end position="174"/>
    </location>
</feature>
<name>A0ABQ4IDM9_9ACTN</name>
<comment type="subcellular location">
    <subcellularLocation>
        <location evidence="1">Cell membrane</location>
        <topology evidence="1">Multi-pass membrane protein</topology>
    </subcellularLocation>
</comment>
<comment type="caution">
    <text evidence="10">The sequence shown here is derived from an EMBL/GenBank/DDBJ whole genome shotgun (WGS) entry which is preliminary data.</text>
</comment>
<dbReference type="Gene3D" id="1.20.1530.20">
    <property type="match status" value="1"/>
</dbReference>
<keyword evidence="11" id="KW-1185">Reference proteome</keyword>
<accession>A0ABQ4IDM9</accession>
<feature type="transmembrane region" description="Helical" evidence="8">
    <location>
        <begin position="90"/>
        <end position="114"/>
    </location>
</feature>
<keyword evidence="7 8" id="KW-0472">Membrane</keyword>
<organism evidence="10 11">
    <name type="scientific">Micromonospora gifhornensis</name>
    <dbReference type="NCBI Taxonomy" id="84594"/>
    <lineage>
        <taxon>Bacteria</taxon>
        <taxon>Bacillati</taxon>
        <taxon>Actinomycetota</taxon>
        <taxon>Actinomycetes</taxon>
        <taxon>Micromonosporales</taxon>
        <taxon>Micromonosporaceae</taxon>
        <taxon>Micromonospora</taxon>
    </lineage>
</organism>
<sequence length="516" mass="55079">MTTTPTGVVPPAVVARLSRLDRFLPLWIGLAMAVGLLLGRLVPGLNTALEAVTIGGISLPIALGLLIMMYPVLAKVRYDRLDSVTGDRRLLLSSLLLNWIIGPALMFALAWIFLAEHAEYRTGLIIVGLARCIAMVIIWNDLACGDREAAAVLVALNSVFQVLAFGLLGWFYLSVLPDWLNLSGAQLQVSGWDIAVNVLIFLGIPLLAGYLTRRLGERAKGRAWYERRLLPKIGPVALYGLLFTIVILFALQGDAITSQPWDVVLIAVPLLVYFAVMWAGSYALGRAIGLNYARTTTLAFTAAGNNFELAIAVAIGTFGVTSGQALAGVVGPLIEVPVLVALVYVSLALRRRLFPADPVTSTSPPIGSSVSDDKPSVLFVCVHNAGRSQMAAGWLRHLAGDAVEVRSAGSAPAETINPAAVEAMREVGIDITHQTPKLLEYDTVEASDVVITMGCGDVCPVFPGKRYEDWKLEDPAGKGVEAVRPIRDEIKTSVEQLLADLIPTTGSGGAAVARRG</sequence>
<dbReference type="SMART" id="SM00226">
    <property type="entry name" value="LMWPc"/>
    <property type="match status" value="1"/>
</dbReference>
<evidence type="ECO:0000313" key="11">
    <source>
        <dbReference type="Proteomes" id="UP000647860"/>
    </source>
</evidence>
<evidence type="ECO:0000256" key="6">
    <source>
        <dbReference type="ARBA" id="ARBA00022989"/>
    </source>
</evidence>
<feature type="transmembrane region" description="Helical" evidence="8">
    <location>
        <begin position="48"/>
        <end position="70"/>
    </location>
</feature>
<comment type="similarity">
    <text evidence="2">Belongs to the arsenical resistance-3 (ACR3) (TC 2.A.59) family.</text>
</comment>
<dbReference type="SUPFAM" id="SSF52788">
    <property type="entry name" value="Phosphotyrosine protein phosphatases I"/>
    <property type="match status" value="1"/>
</dbReference>
<evidence type="ECO:0000256" key="1">
    <source>
        <dbReference type="ARBA" id="ARBA00004651"/>
    </source>
</evidence>
<dbReference type="InterPro" id="IPR036196">
    <property type="entry name" value="Ptyr_pPase_sf"/>
</dbReference>
<evidence type="ECO:0000313" key="10">
    <source>
        <dbReference type="EMBL" id="GIJ15997.1"/>
    </source>
</evidence>
<dbReference type="NCBIfam" id="TIGR00832">
    <property type="entry name" value="acr3"/>
    <property type="match status" value="1"/>
</dbReference>
<evidence type="ECO:0000256" key="7">
    <source>
        <dbReference type="ARBA" id="ARBA00023136"/>
    </source>
</evidence>
<feature type="transmembrane region" description="Helical" evidence="8">
    <location>
        <begin position="233"/>
        <end position="251"/>
    </location>
</feature>
<feature type="transmembrane region" description="Helical" evidence="8">
    <location>
        <begin position="325"/>
        <end position="345"/>
    </location>
</feature>
<dbReference type="Gene3D" id="3.40.50.2300">
    <property type="match status" value="1"/>
</dbReference>
<evidence type="ECO:0000256" key="3">
    <source>
        <dbReference type="ARBA" id="ARBA00022448"/>
    </source>
</evidence>
<dbReference type="PANTHER" id="PTHR43057">
    <property type="entry name" value="ARSENITE EFFLUX TRANSPORTER"/>
    <property type="match status" value="1"/>
</dbReference>
<dbReference type="Pfam" id="PF01758">
    <property type="entry name" value="SBF"/>
    <property type="match status" value="1"/>
</dbReference>
<evidence type="ECO:0000256" key="5">
    <source>
        <dbReference type="ARBA" id="ARBA00022692"/>
    </source>
</evidence>
<gene>
    <name evidence="10" type="primary">arsC</name>
    <name evidence="10" type="ORF">Vgi01_26810</name>
</gene>
<feature type="transmembrane region" description="Helical" evidence="8">
    <location>
        <begin position="23"/>
        <end position="42"/>
    </location>
</feature>
<keyword evidence="6 8" id="KW-1133">Transmembrane helix</keyword>
<evidence type="ECO:0000259" key="9">
    <source>
        <dbReference type="SMART" id="SM00226"/>
    </source>
</evidence>
<dbReference type="Pfam" id="PF01451">
    <property type="entry name" value="LMWPc"/>
    <property type="match status" value="1"/>
</dbReference>
<reference evidence="10 11" key="1">
    <citation type="submission" date="2021-01" db="EMBL/GenBank/DDBJ databases">
        <title>Whole genome shotgun sequence of Verrucosispora gifhornensis NBRC 16317.</title>
        <authorList>
            <person name="Komaki H."/>
            <person name="Tamura T."/>
        </authorList>
    </citation>
    <scope>NUCLEOTIDE SEQUENCE [LARGE SCALE GENOMIC DNA]</scope>
    <source>
        <strain evidence="10 11">NBRC 16317</strain>
    </source>
</reference>
<protein>
    <submittedName>
        <fullName evidence="10">Arsenical-resistance protein</fullName>
    </submittedName>
</protein>
<dbReference type="InterPro" id="IPR038770">
    <property type="entry name" value="Na+/solute_symporter_sf"/>
</dbReference>
<proteinExistence type="inferred from homology"/>
<feature type="transmembrane region" description="Helical" evidence="8">
    <location>
        <begin position="263"/>
        <end position="285"/>
    </location>
</feature>
<evidence type="ECO:0000256" key="8">
    <source>
        <dbReference type="SAM" id="Phobius"/>
    </source>
</evidence>
<feature type="transmembrane region" description="Helical" evidence="8">
    <location>
        <begin position="297"/>
        <end position="319"/>
    </location>
</feature>
<dbReference type="EMBL" id="BOPA01000018">
    <property type="protein sequence ID" value="GIJ15997.1"/>
    <property type="molecule type" value="Genomic_DNA"/>
</dbReference>
<evidence type="ECO:0000256" key="2">
    <source>
        <dbReference type="ARBA" id="ARBA00010110"/>
    </source>
</evidence>
<evidence type="ECO:0000256" key="4">
    <source>
        <dbReference type="ARBA" id="ARBA00022475"/>
    </source>
</evidence>
<keyword evidence="4" id="KW-1003">Cell membrane</keyword>
<dbReference type="InterPro" id="IPR023485">
    <property type="entry name" value="Ptyr_pPase"/>
</dbReference>
<dbReference type="InterPro" id="IPR004706">
    <property type="entry name" value="Arsenical-R_Acr3"/>
</dbReference>